<reference evidence="2 3" key="2">
    <citation type="journal article" date="2012" name="Nucleic Acids Res.">
        <title>Massive gene acquisitions in Mycobacterium indicus pranii provide a perspective on mycobacterial evolution.</title>
        <authorList>
            <person name="Saini V."/>
            <person name="Raghuvanshi S."/>
            <person name="Khurana J.P."/>
            <person name="Ahmed N."/>
            <person name="Hasnain S.E."/>
            <person name="Tyagi A.K."/>
            <person name="Tyagi A.K."/>
        </authorList>
    </citation>
    <scope>NUCLEOTIDE SEQUENCE [LARGE SCALE GENOMIC DNA]</scope>
    <source>
        <strain evidence="3">DSM 45239 / MTCC 9506</strain>
    </source>
</reference>
<protein>
    <submittedName>
        <fullName evidence="2">Uncharacterized protein</fullName>
    </submittedName>
</protein>
<proteinExistence type="predicted"/>
<evidence type="ECO:0000313" key="3">
    <source>
        <dbReference type="Proteomes" id="UP000007329"/>
    </source>
</evidence>
<organism evidence="2 3">
    <name type="scientific">Mycobacterium indicus pranii (strain DSM 45239 / MTCC 9506)</name>
    <dbReference type="NCBI Taxonomy" id="1232724"/>
    <lineage>
        <taxon>Bacteria</taxon>
        <taxon>Bacillati</taxon>
        <taxon>Actinomycetota</taxon>
        <taxon>Actinomycetes</taxon>
        <taxon>Mycobacteriales</taxon>
        <taxon>Mycobacteriaceae</taxon>
        <taxon>Mycobacterium</taxon>
        <taxon>Mycobacterium avium complex (MAC)</taxon>
    </lineage>
</organism>
<dbReference type="HOGENOM" id="CLU_3254336_0_0_11"/>
<feature type="region of interest" description="Disordered" evidence="1">
    <location>
        <begin position="1"/>
        <end position="22"/>
    </location>
</feature>
<name>J9WCQ9_MYCIP</name>
<dbReference type="AlphaFoldDB" id="J9WCQ9"/>
<dbReference type="Proteomes" id="UP000007329">
    <property type="component" value="Chromosome"/>
</dbReference>
<dbReference type="PATRIC" id="fig|1232724.3.peg.259"/>
<evidence type="ECO:0000256" key="1">
    <source>
        <dbReference type="SAM" id="MobiDB-lite"/>
    </source>
</evidence>
<sequence>MEADPADWAEQQLSVPLPDDEYPHLGGDRRVLISMSGGADID</sequence>
<evidence type="ECO:0000313" key="2">
    <source>
        <dbReference type="EMBL" id="AFS12237.1"/>
    </source>
</evidence>
<reference evidence="2 3" key="1">
    <citation type="journal article" date="2007" name="PLoS ONE">
        <title>Molecular analysis of a leprosy immunotherapeutic bacillus provides insights into Mycobacterium evolution.</title>
        <authorList>
            <person name="Ahmed N."/>
            <person name="Saini V."/>
            <person name="Raghuvanshi S."/>
            <person name="Khurana J.P."/>
            <person name="Tyagi A.K."/>
            <person name="Tyagi A.K."/>
            <person name="Hasnain S.E."/>
        </authorList>
    </citation>
    <scope>NUCLEOTIDE SEQUENCE [LARGE SCALE GENOMIC DNA]</scope>
    <source>
        <strain evidence="2">MTCC 9506</strain>
    </source>
</reference>
<accession>J9WCQ9</accession>
<dbReference type="EMBL" id="CP002275">
    <property type="protein sequence ID" value="AFS12237.1"/>
    <property type="molecule type" value="Genomic_DNA"/>
</dbReference>
<gene>
    <name evidence="2" type="ORF">MIP_00341</name>
</gene>
<dbReference type="KEGG" id="mid:MIP_00341"/>